<sequence>MVRPTAAIHALDDHLLGRIIELAGREAGRAAASVCRHWRDVVFSAPGLWRTLRLAPTARDGAERCAWLTAKHRLLQRVGPLAEELDIDDFCELLRLVGGPDAASLAAGVLAHVQPERLLSLAFDCAVYGADSSPRQQLAEQHYDTALGVAAAMLPRCRQLEQLVFVANTLPPAVEAAIPALTTLRQLRLSYCPVPPRLLATIAEQLPLLEVLCLDPDGPELPPLLPLTKLQHLTCLEASNDYSYAPWCVPPIPAFPALKAYNLCSEQGVQVEGLPGELELSFASYDTAENQRERLRWYAAKACGGNPSWMQLTMGQRGEEEVLLQPVLEALLPPGAQLDSLFLDDCSLGASQLQGCSQLASLRDVCIAYPYRLPAEAQAQAQAQAPPMLACLLQQAPHLAALTVQAGFPLELPQCVAQRSGLTRLALRYCSLTQLPAGPYLSDLQQLELTGHNFNALPPALAAATALCQLILRHSDSPEPPNWPGHDQEGGLQLEPADVAAVLGQLRALLHLGLDGQPWPGLPTLLALRMTLPLALITGVRAGAEVPPHLVEAVEAFAQGPCPELGKPLYGETFGHYS</sequence>
<accession>A0AAD5DIY5</accession>
<dbReference type="SUPFAM" id="SSF52058">
    <property type="entry name" value="L domain-like"/>
    <property type="match status" value="1"/>
</dbReference>
<dbReference type="Gene3D" id="3.80.10.10">
    <property type="entry name" value="Ribonuclease Inhibitor"/>
    <property type="match status" value="2"/>
</dbReference>
<evidence type="ECO:0000313" key="2">
    <source>
        <dbReference type="EMBL" id="KAI7837208.1"/>
    </source>
</evidence>
<protein>
    <submittedName>
        <fullName evidence="2">Uncharacterized protein</fullName>
    </submittedName>
</protein>
<keyword evidence="3" id="KW-1185">Reference proteome</keyword>
<proteinExistence type="predicted"/>
<comment type="subcellular location">
    <subcellularLocation>
        <location evidence="1">Cytoplasm</location>
        <location evidence="1">Cytoskeleton</location>
        <location evidence="1">Cilium axoneme</location>
    </subcellularLocation>
</comment>
<dbReference type="AlphaFoldDB" id="A0AAD5DIY5"/>
<reference evidence="2" key="1">
    <citation type="submission" date="2020-11" db="EMBL/GenBank/DDBJ databases">
        <title>Chlorella ohadii genome sequencing and assembly.</title>
        <authorList>
            <person name="Murik O."/>
            <person name="Treves H."/>
            <person name="Kedem I."/>
            <person name="Shotland Y."/>
            <person name="Kaplan A."/>
        </authorList>
    </citation>
    <scope>NUCLEOTIDE SEQUENCE</scope>
    <source>
        <strain evidence="2">1</strain>
    </source>
</reference>
<evidence type="ECO:0000256" key="1">
    <source>
        <dbReference type="ARBA" id="ARBA00004430"/>
    </source>
</evidence>
<gene>
    <name evidence="2" type="ORF">COHA_008999</name>
</gene>
<dbReference type="EMBL" id="JADXDR010000161">
    <property type="protein sequence ID" value="KAI7837208.1"/>
    <property type="molecule type" value="Genomic_DNA"/>
</dbReference>
<dbReference type="Proteomes" id="UP001205105">
    <property type="component" value="Unassembled WGS sequence"/>
</dbReference>
<dbReference type="InterPro" id="IPR032675">
    <property type="entry name" value="LRR_dom_sf"/>
</dbReference>
<evidence type="ECO:0000313" key="3">
    <source>
        <dbReference type="Proteomes" id="UP001205105"/>
    </source>
</evidence>
<comment type="caution">
    <text evidence="2">The sequence shown here is derived from an EMBL/GenBank/DDBJ whole genome shotgun (WGS) entry which is preliminary data.</text>
</comment>
<name>A0AAD5DIY5_9CHLO</name>
<dbReference type="GO" id="GO:0005930">
    <property type="term" value="C:axoneme"/>
    <property type="evidence" value="ECO:0007669"/>
    <property type="project" value="UniProtKB-SubCell"/>
</dbReference>
<organism evidence="2 3">
    <name type="scientific">Chlorella ohadii</name>
    <dbReference type="NCBI Taxonomy" id="2649997"/>
    <lineage>
        <taxon>Eukaryota</taxon>
        <taxon>Viridiplantae</taxon>
        <taxon>Chlorophyta</taxon>
        <taxon>core chlorophytes</taxon>
        <taxon>Trebouxiophyceae</taxon>
        <taxon>Chlorellales</taxon>
        <taxon>Chlorellaceae</taxon>
        <taxon>Chlorella clade</taxon>
        <taxon>Chlorella</taxon>
    </lineage>
</organism>